<dbReference type="SMART" id="SM00850">
    <property type="entry name" value="LytTR"/>
    <property type="match status" value="1"/>
</dbReference>
<dbReference type="Gene3D" id="2.40.50.1020">
    <property type="entry name" value="LytTr DNA-binding domain"/>
    <property type="match status" value="1"/>
</dbReference>
<protein>
    <submittedName>
        <fullName evidence="4">Response regulator</fullName>
    </submittedName>
</protein>
<comment type="caution">
    <text evidence="4">The sequence shown here is derived from an EMBL/GenBank/DDBJ whole genome shotgun (WGS) entry which is preliminary data.</text>
</comment>
<dbReference type="PANTHER" id="PTHR37299:SF1">
    <property type="entry name" value="STAGE 0 SPORULATION PROTEIN A HOMOLOG"/>
    <property type="match status" value="1"/>
</dbReference>
<dbReference type="GO" id="GO:0000156">
    <property type="term" value="F:phosphorelay response regulator activity"/>
    <property type="evidence" value="ECO:0007669"/>
    <property type="project" value="InterPro"/>
</dbReference>
<reference evidence="4 5" key="1">
    <citation type="journal article" date="2013" name="Genome Announc.">
        <title>Draft Genome Sequence of Indibacter alkaliphilus Strain LW1T, Isolated from Lonar Lake, a Haloalkaline Lake in the Buldana District of Maharashtra, India.</title>
        <authorList>
            <person name="Singh A."/>
            <person name="Kumar Jangir P."/>
            <person name="Sharma R."/>
            <person name="Singh A."/>
            <person name="Kumar Pinnaka A."/>
            <person name="Shivaji S."/>
        </authorList>
    </citation>
    <scope>NUCLEOTIDE SEQUENCE [LARGE SCALE GENOMIC DNA]</scope>
    <source>
        <strain evidence="5">CCUG 57479 / KCTC 22604 / LW1</strain>
    </source>
</reference>
<dbReference type="eggNOG" id="COG3279">
    <property type="taxonomic scope" value="Bacteria"/>
</dbReference>
<organism evidence="4 5">
    <name type="scientific">Indibacter alkaliphilus (strain CCUG 57479 / KCTC 22604 / LW1)</name>
    <dbReference type="NCBI Taxonomy" id="1189612"/>
    <lineage>
        <taxon>Bacteria</taxon>
        <taxon>Pseudomonadati</taxon>
        <taxon>Bacteroidota</taxon>
        <taxon>Cytophagia</taxon>
        <taxon>Cytophagales</taxon>
        <taxon>Cyclobacteriaceae</taxon>
    </lineage>
</organism>
<evidence type="ECO:0000259" key="2">
    <source>
        <dbReference type="PROSITE" id="PS50110"/>
    </source>
</evidence>
<sequence>MLLNKYFEGKFEVIQKCSSVDEAVPLIQGEEPDLVFLDIQMPRQSGFALLELFENRSFDVIFTTAHKDYAIEAFKHRAFDYLLKPIDIREFQKTLLRYINFKEEENSIFAQGRRLAVSAFSIDGGLEFIRHDEVIYCMSDKNYTRLFVSTGEEPLFVSKPLSYIGRKLSKERFVRIHQSYLVNITKIKRYDRGTGLLIMHNGHEIPVSTRRKSELQKFA</sequence>
<accession>S2DVB3</accession>
<dbReference type="EMBL" id="ALWO02000036">
    <property type="protein sequence ID" value="EOZ96011.1"/>
    <property type="molecule type" value="Genomic_DNA"/>
</dbReference>
<dbReference type="InterPro" id="IPR046947">
    <property type="entry name" value="LytR-like"/>
</dbReference>
<gene>
    <name evidence="4" type="ORF">A33Q_2604</name>
</gene>
<dbReference type="AlphaFoldDB" id="S2DVB3"/>
<evidence type="ECO:0000259" key="3">
    <source>
        <dbReference type="PROSITE" id="PS50930"/>
    </source>
</evidence>
<dbReference type="GO" id="GO:0003677">
    <property type="term" value="F:DNA binding"/>
    <property type="evidence" value="ECO:0007669"/>
    <property type="project" value="InterPro"/>
</dbReference>
<dbReference type="STRING" id="1189612.A33Q_2604"/>
<proteinExistence type="predicted"/>
<dbReference type="Pfam" id="PF00072">
    <property type="entry name" value="Response_reg"/>
    <property type="match status" value="1"/>
</dbReference>
<evidence type="ECO:0000256" key="1">
    <source>
        <dbReference type="PROSITE-ProRule" id="PRU00169"/>
    </source>
</evidence>
<evidence type="ECO:0000313" key="4">
    <source>
        <dbReference type="EMBL" id="EOZ96011.1"/>
    </source>
</evidence>
<feature type="domain" description="Response regulatory" evidence="2">
    <location>
        <begin position="1"/>
        <end position="99"/>
    </location>
</feature>
<dbReference type="SUPFAM" id="SSF52172">
    <property type="entry name" value="CheY-like"/>
    <property type="match status" value="1"/>
</dbReference>
<name>S2DVB3_INDAL</name>
<dbReference type="InterPro" id="IPR011006">
    <property type="entry name" value="CheY-like_superfamily"/>
</dbReference>
<dbReference type="PROSITE" id="PS50110">
    <property type="entry name" value="RESPONSE_REGULATORY"/>
    <property type="match status" value="1"/>
</dbReference>
<feature type="domain" description="HTH LytTR-type" evidence="3">
    <location>
        <begin position="119"/>
        <end position="219"/>
    </location>
</feature>
<feature type="modified residue" description="4-aspartylphosphate" evidence="1">
    <location>
        <position position="38"/>
    </location>
</feature>
<dbReference type="Pfam" id="PF04397">
    <property type="entry name" value="LytTR"/>
    <property type="match status" value="1"/>
</dbReference>
<dbReference type="Gene3D" id="3.40.50.2300">
    <property type="match status" value="1"/>
</dbReference>
<keyword evidence="1" id="KW-0597">Phosphoprotein</keyword>
<evidence type="ECO:0000313" key="5">
    <source>
        <dbReference type="Proteomes" id="UP000006073"/>
    </source>
</evidence>
<dbReference type="InterPro" id="IPR007492">
    <property type="entry name" value="LytTR_DNA-bd_dom"/>
</dbReference>
<dbReference type="PROSITE" id="PS50930">
    <property type="entry name" value="HTH_LYTTR"/>
    <property type="match status" value="1"/>
</dbReference>
<dbReference type="InterPro" id="IPR001789">
    <property type="entry name" value="Sig_transdc_resp-reg_receiver"/>
</dbReference>
<keyword evidence="5" id="KW-1185">Reference proteome</keyword>
<dbReference type="Proteomes" id="UP000006073">
    <property type="component" value="Unassembled WGS sequence"/>
</dbReference>
<dbReference type="SMART" id="SM00448">
    <property type="entry name" value="REC"/>
    <property type="match status" value="1"/>
</dbReference>
<dbReference type="PANTHER" id="PTHR37299">
    <property type="entry name" value="TRANSCRIPTIONAL REGULATOR-RELATED"/>
    <property type="match status" value="1"/>
</dbReference>